<keyword evidence="2" id="KW-1185">Reference proteome</keyword>
<name>A0ACB9CG73_9ASTR</name>
<reference evidence="2" key="1">
    <citation type="journal article" date="2022" name="Mol. Ecol. Resour.">
        <title>The genomes of chicory, endive, great burdock and yacon provide insights into Asteraceae palaeo-polyploidization history and plant inulin production.</title>
        <authorList>
            <person name="Fan W."/>
            <person name="Wang S."/>
            <person name="Wang H."/>
            <person name="Wang A."/>
            <person name="Jiang F."/>
            <person name="Liu H."/>
            <person name="Zhao H."/>
            <person name="Xu D."/>
            <person name="Zhang Y."/>
        </authorList>
    </citation>
    <scope>NUCLEOTIDE SEQUENCE [LARGE SCALE GENOMIC DNA]</scope>
    <source>
        <strain evidence="2">cv. Yunnan</strain>
    </source>
</reference>
<sequence>MTSKTLRQPSRRSPSFSSSSSSSVGSMSFFLDDSSSPATPLRYSGIPFSWEQFPGIPKKNNTNEASSQYDHLPLPPSGASSFRKYFGKDSAPVIKKFSIGDRSFHEDPFFAAFVECSKDDEMGMKGSKIRSGAGGGFGGLYTSCFRACDVAESVVYVPRLCSGDVFRH</sequence>
<dbReference type="EMBL" id="CM042038">
    <property type="protein sequence ID" value="KAI3733158.1"/>
    <property type="molecule type" value="Genomic_DNA"/>
</dbReference>
<reference evidence="1 2" key="2">
    <citation type="journal article" date="2022" name="Mol. Ecol. Resour.">
        <title>The genomes of chicory, endive, great burdock and yacon provide insights into Asteraceae paleo-polyploidization history and plant inulin production.</title>
        <authorList>
            <person name="Fan W."/>
            <person name="Wang S."/>
            <person name="Wang H."/>
            <person name="Wang A."/>
            <person name="Jiang F."/>
            <person name="Liu H."/>
            <person name="Zhao H."/>
            <person name="Xu D."/>
            <person name="Zhang Y."/>
        </authorList>
    </citation>
    <scope>NUCLEOTIDE SEQUENCE [LARGE SCALE GENOMIC DNA]</scope>
    <source>
        <strain evidence="2">cv. Yunnan</strain>
        <tissue evidence="1">Leaves</tissue>
    </source>
</reference>
<evidence type="ECO:0000313" key="2">
    <source>
        <dbReference type="Proteomes" id="UP001056120"/>
    </source>
</evidence>
<dbReference type="Proteomes" id="UP001056120">
    <property type="component" value="Linkage Group LG21"/>
</dbReference>
<proteinExistence type="predicted"/>
<accession>A0ACB9CG73</accession>
<organism evidence="1 2">
    <name type="scientific">Smallanthus sonchifolius</name>
    <dbReference type="NCBI Taxonomy" id="185202"/>
    <lineage>
        <taxon>Eukaryota</taxon>
        <taxon>Viridiplantae</taxon>
        <taxon>Streptophyta</taxon>
        <taxon>Embryophyta</taxon>
        <taxon>Tracheophyta</taxon>
        <taxon>Spermatophyta</taxon>
        <taxon>Magnoliopsida</taxon>
        <taxon>eudicotyledons</taxon>
        <taxon>Gunneridae</taxon>
        <taxon>Pentapetalae</taxon>
        <taxon>asterids</taxon>
        <taxon>campanulids</taxon>
        <taxon>Asterales</taxon>
        <taxon>Asteraceae</taxon>
        <taxon>Asteroideae</taxon>
        <taxon>Heliantheae alliance</taxon>
        <taxon>Millerieae</taxon>
        <taxon>Smallanthus</taxon>
    </lineage>
</organism>
<evidence type="ECO:0000313" key="1">
    <source>
        <dbReference type="EMBL" id="KAI3733158.1"/>
    </source>
</evidence>
<comment type="caution">
    <text evidence="1">The sequence shown here is derived from an EMBL/GenBank/DDBJ whole genome shotgun (WGS) entry which is preliminary data.</text>
</comment>
<gene>
    <name evidence="1" type="ORF">L1987_64376</name>
</gene>
<protein>
    <submittedName>
        <fullName evidence="1">Uncharacterized protein</fullName>
    </submittedName>
</protein>